<dbReference type="InterPro" id="IPR004843">
    <property type="entry name" value="Calcineurin-like_PHP"/>
</dbReference>
<evidence type="ECO:0000313" key="3">
    <source>
        <dbReference type="Proteomes" id="UP001589683"/>
    </source>
</evidence>
<protein>
    <submittedName>
        <fullName evidence="2">Metallophosphoesterase</fullName>
    </submittedName>
</protein>
<dbReference type="SUPFAM" id="SSF56300">
    <property type="entry name" value="Metallo-dependent phosphatases"/>
    <property type="match status" value="1"/>
</dbReference>
<dbReference type="Proteomes" id="UP001589683">
    <property type="component" value="Unassembled WGS sequence"/>
</dbReference>
<dbReference type="Gene3D" id="3.60.21.10">
    <property type="match status" value="1"/>
</dbReference>
<feature type="domain" description="Calcineurin-like phosphoesterase" evidence="1">
    <location>
        <begin position="5"/>
        <end position="208"/>
    </location>
</feature>
<dbReference type="RefSeq" id="WP_213890499.1">
    <property type="nucleotide sequence ID" value="NZ_JAGFNU010000011.1"/>
</dbReference>
<keyword evidence="3" id="KW-1185">Reference proteome</keyword>
<dbReference type="InterPro" id="IPR050126">
    <property type="entry name" value="Ap4A_hydrolase"/>
</dbReference>
<sequence length="249" mass="27447">MTNRTYAIGDIHGYLDKLKAIHQLIEQDRAQIGDFEAPVIHIGDLTDRGPDSRGVINYLLNGITEGKLWRVLKGNHDRMFAGFMHDANHQDPLLNPTLGWLHPRLGGNTTLMSYGIENADARPQADVFAEALAKVPEAHVKFLQSLEHFVARGDVFFAHAGIRPGVPLAEQSEDDLLWIRAEFHNSTADHGPLIVHGHTPVEAVTHYGNRLNIDTGAGYGDAISAVVLEGREVWQITPAGRIKIDPIKA</sequence>
<evidence type="ECO:0000313" key="2">
    <source>
        <dbReference type="EMBL" id="MFB9233579.1"/>
    </source>
</evidence>
<gene>
    <name evidence="2" type="ORF">ACFFUT_17435</name>
</gene>
<reference evidence="2 3" key="1">
    <citation type="submission" date="2024-09" db="EMBL/GenBank/DDBJ databases">
        <authorList>
            <person name="Sun Q."/>
            <person name="Mori K."/>
        </authorList>
    </citation>
    <scope>NUCLEOTIDE SEQUENCE [LARGE SCALE GENOMIC DNA]</scope>
    <source>
        <strain evidence="2 3">CECT 8726</strain>
    </source>
</reference>
<evidence type="ECO:0000259" key="1">
    <source>
        <dbReference type="Pfam" id="PF00149"/>
    </source>
</evidence>
<dbReference type="InterPro" id="IPR029052">
    <property type="entry name" value="Metallo-depent_PP-like"/>
</dbReference>
<dbReference type="PANTHER" id="PTHR42850:SF4">
    <property type="entry name" value="ZINC-DEPENDENT ENDOPOLYPHOSPHATASE"/>
    <property type="match status" value="1"/>
</dbReference>
<dbReference type="Pfam" id="PF00149">
    <property type="entry name" value="Metallophos"/>
    <property type="match status" value="1"/>
</dbReference>
<dbReference type="PANTHER" id="PTHR42850">
    <property type="entry name" value="METALLOPHOSPHOESTERASE"/>
    <property type="match status" value="1"/>
</dbReference>
<dbReference type="EMBL" id="JBHMEA010000050">
    <property type="protein sequence ID" value="MFB9233579.1"/>
    <property type="molecule type" value="Genomic_DNA"/>
</dbReference>
<accession>A0ABV5JJE7</accession>
<comment type="caution">
    <text evidence="2">The sequence shown here is derived from an EMBL/GenBank/DDBJ whole genome shotgun (WGS) entry which is preliminary data.</text>
</comment>
<organism evidence="2 3">
    <name type="scientific">Pseudohalocynthiibacter aestuariivivens</name>
    <dbReference type="NCBI Taxonomy" id="1591409"/>
    <lineage>
        <taxon>Bacteria</taxon>
        <taxon>Pseudomonadati</taxon>
        <taxon>Pseudomonadota</taxon>
        <taxon>Alphaproteobacteria</taxon>
        <taxon>Rhodobacterales</taxon>
        <taxon>Paracoccaceae</taxon>
        <taxon>Pseudohalocynthiibacter</taxon>
    </lineage>
</organism>
<name>A0ABV5JJE7_9RHOB</name>
<proteinExistence type="predicted"/>